<organism evidence="1 2">
    <name type="scientific">Cinchona calisaya</name>
    <dbReference type="NCBI Taxonomy" id="153742"/>
    <lineage>
        <taxon>Eukaryota</taxon>
        <taxon>Viridiplantae</taxon>
        <taxon>Streptophyta</taxon>
        <taxon>Embryophyta</taxon>
        <taxon>Tracheophyta</taxon>
        <taxon>Spermatophyta</taxon>
        <taxon>Magnoliopsida</taxon>
        <taxon>eudicotyledons</taxon>
        <taxon>Gunneridae</taxon>
        <taxon>Pentapetalae</taxon>
        <taxon>asterids</taxon>
        <taxon>lamiids</taxon>
        <taxon>Gentianales</taxon>
        <taxon>Rubiaceae</taxon>
        <taxon>Cinchonoideae</taxon>
        <taxon>Cinchoneae</taxon>
        <taxon>Cinchona</taxon>
    </lineage>
</organism>
<proteinExistence type="predicted"/>
<keyword evidence="2" id="KW-1185">Reference proteome</keyword>
<accession>A0ABD2YKW0</accession>
<evidence type="ECO:0000313" key="1">
    <source>
        <dbReference type="EMBL" id="KAL3507154.1"/>
    </source>
</evidence>
<protein>
    <submittedName>
        <fullName evidence="1">Uncharacterized protein</fullName>
    </submittedName>
</protein>
<dbReference type="AlphaFoldDB" id="A0ABD2YKW0"/>
<dbReference type="Proteomes" id="UP001630127">
    <property type="component" value="Unassembled WGS sequence"/>
</dbReference>
<evidence type="ECO:0000313" key="2">
    <source>
        <dbReference type="Proteomes" id="UP001630127"/>
    </source>
</evidence>
<sequence>MLKLKDKFHTYTQILGQRGDCDFWHDHCLGDGPLRSHNKQSFPINQVFSNGILWDLSFLDNLSSQLQSKIVFTTLYISDEPHCLRWNSTSSGQFSIAAAYVASDNPEQKPLGNSFGELVFH</sequence>
<dbReference type="EMBL" id="JBJUIK010000013">
    <property type="protein sequence ID" value="KAL3507154.1"/>
    <property type="molecule type" value="Genomic_DNA"/>
</dbReference>
<reference evidence="1 2" key="1">
    <citation type="submission" date="2024-11" db="EMBL/GenBank/DDBJ databases">
        <title>A near-complete genome assembly of Cinchona calisaya.</title>
        <authorList>
            <person name="Lian D.C."/>
            <person name="Zhao X.W."/>
            <person name="Wei L."/>
        </authorList>
    </citation>
    <scope>NUCLEOTIDE SEQUENCE [LARGE SCALE GENOMIC DNA]</scope>
    <source>
        <tissue evidence="1">Nenye</tissue>
    </source>
</reference>
<name>A0ABD2YKW0_9GENT</name>
<comment type="caution">
    <text evidence="1">The sequence shown here is derived from an EMBL/GenBank/DDBJ whole genome shotgun (WGS) entry which is preliminary data.</text>
</comment>
<gene>
    <name evidence="1" type="ORF">ACH5RR_032536</name>
</gene>